<organism evidence="1 2">
    <name type="scientific">Bifidobacterium thermacidophilum subsp. thermacidophilum</name>
    <dbReference type="NCBI Taxonomy" id="79262"/>
    <lineage>
        <taxon>Bacteria</taxon>
        <taxon>Bacillati</taxon>
        <taxon>Actinomycetota</taxon>
        <taxon>Actinomycetes</taxon>
        <taxon>Bifidobacteriales</taxon>
        <taxon>Bifidobacteriaceae</taxon>
        <taxon>Bifidobacterium</taxon>
    </lineage>
</organism>
<dbReference type="EMBL" id="JGZT01000003">
    <property type="protein sequence ID" value="KFJ04234.1"/>
    <property type="molecule type" value="Genomic_DNA"/>
</dbReference>
<evidence type="ECO:0000313" key="2">
    <source>
        <dbReference type="Proteomes" id="UP000029003"/>
    </source>
</evidence>
<reference evidence="1 2" key="1">
    <citation type="submission" date="2014-03" db="EMBL/GenBank/DDBJ databases">
        <title>Genomics of Bifidobacteria.</title>
        <authorList>
            <person name="Ventura M."/>
            <person name="Milani C."/>
            <person name="Lugli G.A."/>
        </authorList>
    </citation>
    <scope>NUCLEOTIDE SEQUENCE [LARGE SCALE GENOMIC DNA]</scope>
    <source>
        <strain evidence="1 2">LMG 21395</strain>
    </source>
</reference>
<gene>
    <name evidence="1" type="ORF">THER5_1804</name>
</gene>
<evidence type="ECO:0000313" key="1">
    <source>
        <dbReference type="EMBL" id="KFJ04234.1"/>
    </source>
</evidence>
<protein>
    <submittedName>
        <fullName evidence="1">Uncharacterized protein</fullName>
    </submittedName>
</protein>
<comment type="caution">
    <text evidence="1">The sequence shown here is derived from an EMBL/GenBank/DDBJ whole genome shotgun (WGS) entry which is preliminary data.</text>
</comment>
<sequence length="133" mass="14874">MYWGGRDYLRRSIQLKCDAAPRAADLGLGLIAWRSMRLCAECGRVSNTSVSREIQVVAIGVSGCVQAREIAPKRVWRLTCSYPKCTPQETRAGYCPPWVYIRFHGESYGSTHSLMKHQTIPIGNRTAQTVQNG</sequence>
<name>A0A087E8Y3_9BIFI</name>
<dbReference type="AlphaFoldDB" id="A0A087E8Y3"/>
<accession>A0A087E8Y3</accession>
<proteinExistence type="predicted"/>
<dbReference type="Proteomes" id="UP000029003">
    <property type="component" value="Unassembled WGS sequence"/>
</dbReference>